<dbReference type="InterPro" id="IPR017946">
    <property type="entry name" value="PLC-like_Pdiesterase_TIM-brl"/>
</dbReference>
<sequence>MLRGFNTIFWLTHCFMWSQKLLLNPLAIVELSSPSVYGKSRYSRISLTVLPGISRKKFRFHEILKTARERSTNAEQDERFVEMRWFNIEPNSTIALYGHPPEYNITNMLERVSSTDQSSGYYITNITMPRLQCDTPFVLNNNCIYFWIAVLDTKMRIMEVDCFRGFPFWMYEAREFLSNVEIRRAFIPGTHNSGTYDYYDGGTVHARVTQYVECQDESVFNQLFYGARYIELRASFSPKRRQARPANIVCIDQENDNANGSNNVLNDMYREERGLDCRTATFWSVHGSFVTTSSFDQIARDIRRFLEATKEIVLIDLHKFKISGKWWWTTDLHLELWRLLSSELGEFMAPFKEDVTFGELWESNKRLIVSTAHPVPDVSPCIWPSFLHIWANTDRLSQLELFLDARLCAEVQNSKRITVAKGQLTPRLGLKMLRNTLRNRGGVRSFTPGTNRVMDRLYRNKLACANVVAVDYLLSSDVVRVAIAVNTTPESPTNNARFPPNVSFNRSIHNVDESLFRPMCKRRVRL</sequence>
<keyword evidence="4" id="KW-1015">Disulfide bond</keyword>
<dbReference type="EnsemblMetazoa" id="XM_022814334">
    <property type="protein sequence ID" value="XP_022670069"/>
    <property type="gene ID" value="LOC111253982"/>
</dbReference>
<reference evidence="7" key="1">
    <citation type="submission" date="2021-01" db="UniProtKB">
        <authorList>
            <consortium name="EnsemblMetazoa"/>
        </authorList>
    </citation>
    <scope>IDENTIFICATION</scope>
</reference>
<keyword evidence="3" id="KW-0460">Magnesium</keyword>
<evidence type="ECO:0000313" key="7">
    <source>
        <dbReference type="EnsemblMetazoa" id="XP_022670069"/>
    </source>
</evidence>
<dbReference type="Proteomes" id="UP000594260">
    <property type="component" value="Unplaced"/>
</dbReference>
<evidence type="ECO:0000256" key="6">
    <source>
        <dbReference type="SAM" id="SignalP"/>
    </source>
</evidence>
<accession>A0A7M7KSQ5</accession>
<dbReference type="GO" id="GO:0006629">
    <property type="term" value="P:lipid metabolic process"/>
    <property type="evidence" value="ECO:0007669"/>
    <property type="project" value="InterPro"/>
</dbReference>
<dbReference type="GeneID" id="111253982"/>
<dbReference type="GO" id="GO:0046872">
    <property type="term" value="F:metal ion binding"/>
    <property type="evidence" value="ECO:0007669"/>
    <property type="project" value="UniProtKB-KW"/>
</dbReference>
<evidence type="ECO:0000256" key="1">
    <source>
        <dbReference type="ARBA" id="ARBA00000110"/>
    </source>
</evidence>
<evidence type="ECO:0000256" key="5">
    <source>
        <dbReference type="ARBA" id="ARBA00023239"/>
    </source>
</evidence>
<dbReference type="KEGG" id="vde:111253982"/>
<name>A0A7M7KSQ5_VARDE</name>
<proteinExistence type="predicted"/>
<keyword evidence="6" id="KW-0732">Signal</keyword>
<evidence type="ECO:0000256" key="3">
    <source>
        <dbReference type="ARBA" id="ARBA00022842"/>
    </source>
</evidence>
<dbReference type="AlphaFoldDB" id="A0A7M7KSQ5"/>
<evidence type="ECO:0000256" key="4">
    <source>
        <dbReference type="ARBA" id="ARBA00023157"/>
    </source>
</evidence>
<dbReference type="PANTHER" id="PTHR13593:SF103">
    <property type="entry name" value="RE10370P"/>
    <property type="match status" value="1"/>
</dbReference>
<feature type="chain" id="PRO_5029550770" evidence="6">
    <location>
        <begin position="24"/>
        <end position="526"/>
    </location>
</feature>
<dbReference type="OrthoDB" id="1046782at2759"/>
<evidence type="ECO:0000313" key="8">
    <source>
        <dbReference type="Proteomes" id="UP000594260"/>
    </source>
</evidence>
<feature type="signal peptide" evidence="6">
    <location>
        <begin position="1"/>
        <end position="23"/>
    </location>
</feature>
<dbReference type="InParanoid" id="A0A7M7KSQ5"/>
<dbReference type="GO" id="GO:0008081">
    <property type="term" value="F:phosphoric diester hydrolase activity"/>
    <property type="evidence" value="ECO:0007669"/>
    <property type="project" value="InterPro"/>
</dbReference>
<dbReference type="GO" id="GO:0016829">
    <property type="term" value="F:lyase activity"/>
    <property type="evidence" value="ECO:0007669"/>
    <property type="project" value="UniProtKB-KW"/>
</dbReference>
<dbReference type="SUPFAM" id="SSF51695">
    <property type="entry name" value="PLC-like phosphodiesterases"/>
    <property type="match status" value="1"/>
</dbReference>
<keyword evidence="8" id="KW-1185">Reference proteome</keyword>
<organism evidence="7 8">
    <name type="scientific">Varroa destructor</name>
    <name type="common">Honeybee mite</name>
    <dbReference type="NCBI Taxonomy" id="109461"/>
    <lineage>
        <taxon>Eukaryota</taxon>
        <taxon>Metazoa</taxon>
        <taxon>Ecdysozoa</taxon>
        <taxon>Arthropoda</taxon>
        <taxon>Chelicerata</taxon>
        <taxon>Arachnida</taxon>
        <taxon>Acari</taxon>
        <taxon>Parasitiformes</taxon>
        <taxon>Mesostigmata</taxon>
        <taxon>Gamasina</taxon>
        <taxon>Dermanyssoidea</taxon>
        <taxon>Varroidae</taxon>
        <taxon>Varroa</taxon>
    </lineage>
</organism>
<dbReference type="RefSeq" id="XP_022670069.1">
    <property type="nucleotide sequence ID" value="XM_022814334.1"/>
</dbReference>
<protein>
    <submittedName>
        <fullName evidence="7">Uncharacterized protein</fullName>
    </submittedName>
</protein>
<keyword evidence="5" id="KW-0456">Lyase</keyword>
<dbReference type="Gene3D" id="3.20.20.190">
    <property type="entry name" value="Phosphatidylinositol (PI) phosphodiesterase"/>
    <property type="match status" value="1"/>
</dbReference>
<comment type="catalytic activity">
    <reaction evidence="1">
        <text>an N-(acyl)-sphingosylphosphoethanolamine = an N-(acyl)-sphingosyl-1,3-cyclic phosphate + ethanolamine</text>
        <dbReference type="Rhea" id="RHEA:60648"/>
        <dbReference type="ChEBI" id="CHEBI:57603"/>
        <dbReference type="ChEBI" id="CHEBI:143891"/>
        <dbReference type="ChEBI" id="CHEBI:143892"/>
    </reaction>
</comment>
<dbReference type="PANTHER" id="PTHR13593">
    <property type="match status" value="1"/>
</dbReference>
<keyword evidence="2" id="KW-0479">Metal-binding</keyword>
<evidence type="ECO:0000256" key="2">
    <source>
        <dbReference type="ARBA" id="ARBA00022723"/>
    </source>
</evidence>
<dbReference type="InterPro" id="IPR051057">
    <property type="entry name" value="PI-PLC_domain"/>
</dbReference>